<accession>A0ABS3TBY0</accession>
<evidence type="ECO:0000256" key="2">
    <source>
        <dbReference type="SAM" id="SignalP"/>
    </source>
</evidence>
<evidence type="ECO:0000256" key="1">
    <source>
        <dbReference type="SAM" id="Phobius"/>
    </source>
</evidence>
<keyword evidence="4" id="KW-1185">Reference proteome</keyword>
<reference evidence="3 4" key="1">
    <citation type="submission" date="2021-03" db="EMBL/GenBank/DDBJ databases">
        <authorList>
            <person name="Kim M.K."/>
        </authorList>
    </citation>
    <scope>NUCLEOTIDE SEQUENCE [LARGE SCALE GENOMIC DNA]</scope>
    <source>
        <strain evidence="3 4">BT507</strain>
    </source>
</reference>
<keyword evidence="1" id="KW-0472">Membrane</keyword>
<dbReference type="Proteomes" id="UP000670527">
    <property type="component" value="Unassembled WGS sequence"/>
</dbReference>
<keyword evidence="1" id="KW-0812">Transmembrane</keyword>
<evidence type="ECO:0000313" key="3">
    <source>
        <dbReference type="EMBL" id="MBO3271162.1"/>
    </source>
</evidence>
<feature type="transmembrane region" description="Helical" evidence="1">
    <location>
        <begin position="134"/>
        <end position="158"/>
    </location>
</feature>
<protein>
    <submittedName>
        <fullName evidence="3">Uncharacterized protein</fullName>
    </submittedName>
</protein>
<organism evidence="3 4">
    <name type="scientific">Hymenobacter defluvii</name>
    <dbReference type="NCBI Taxonomy" id="2054411"/>
    <lineage>
        <taxon>Bacteria</taxon>
        <taxon>Pseudomonadati</taxon>
        <taxon>Bacteroidota</taxon>
        <taxon>Cytophagia</taxon>
        <taxon>Cytophagales</taxon>
        <taxon>Hymenobacteraceae</taxon>
        <taxon>Hymenobacter</taxon>
    </lineage>
</organism>
<proteinExistence type="predicted"/>
<dbReference type="EMBL" id="JAGETX010000005">
    <property type="protein sequence ID" value="MBO3271162.1"/>
    <property type="molecule type" value="Genomic_DNA"/>
</dbReference>
<gene>
    <name evidence="3" type="ORF">J4D97_10925</name>
</gene>
<keyword evidence="2" id="KW-0732">Signal</keyword>
<dbReference type="RefSeq" id="WP_185282141.1">
    <property type="nucleotide sequence ID" value="NZ_JAGETX010000005.1"/>
</dbReference>
<comment type="caution">
    <text evidence="3">The sequence shown here is derived from an EMBL/GenBank/DDBJ whole genome shotgun (WGS) entry which is preliminary data.</text>
</comment>
<feature type="signal peptide" evidence="2">
    <location>
        <begin position="1"/>
        <end position="22"/>
    </location>
</feature>
<feature type="chain" id="PRO_5045443100" evidence="2">
    <location>
        <begin position="23"/>
        <end position="226"/>
    </location>
</feature>
<evidence type="ECO:0000313" key="4">
    <source>
        <dbReference type="Proteomes" id="UP000670527"/>
    </source>
</evidence>
<name>A0ABS3TBY0_9BACT</name>
<keyword evidence="1" id="KW-1133">Transmembrane helix</keyword>
<sequence>MKKLFCFLFLVPTLLHCAYAQQALTDTTTWHDTNAKAKHGLAVIKLVDNRTVHAYLPTNAIGYINTIDYFRKNPEVRPFPKIQYIPVNDLEVVEMRGFHLENMRAAGHPDILAMRVLEGPVELFMMSGKITDNLPGVVFVASGLSLFTTAAFLSGAAVENNRWFVRRNGQLIALKHSNFREQMGQYTADCLGISTQVKQGMDGFRYKDTPNIIKLYNEFLQQRATN</sequence>